<sequence>MFSGNVYVVTLPELIYSLQRQPKSLSFWYFEALFTSKLGGLSQTGTDGCFRGVKLDSTDESPLIKLF</sequence>
<dbReference type="EMBL" id="ML977332">
    <property type="protein sequence ID" value="KAF2112222.1"/>
    <property type="molecule type" value="Genomic_DNA"/>
</dbReference>
<name>A0A6A5YYJ2_9PLEO</name>
<reference evidence="1" key="1">
    <citation type="journal article" date="2020" name="Stud. Mycol.">
        <title>101 Dothideomycetes genomes: a test case for predicting lifestyles and emergence of pathogens.</title>
        <authorList>
            <person name="Haridas S."/>
            <person name="Albert R."/>
            <person name="Binder M."/>
            <person name="Bloem J."/>
            <person name="Labutti K."/>
            <person name="Salamov A."/>
            <person name="Andreopoulos B."/>
            <person name="Baker S."/>
            <person name="Barry K."/>
            <person name="Bills G."/>
            <person name="Bluhm B."/>
            <person name="Cannon C."/>
            <person name="Castanera R."/>
            <person name="Culley D."/>
            <person name="Daum C."/>
            <person name="Ezra D."/>
            <person name="Gonzalez J."/>
            <person name="Henrissat B."/>
            <person name="Kuo A."/>
            <person name="Liang C."/>
            <person name="Lipzen A."/>
            <person name="Lutzoni F."/>
            <person name="Magnuson J."/>
            <person name="Mondo S."/>
            <person name="Nolan M."/>
            <person name="Ohm R."/>
            <person name="Pangilinan J."/>
            <person name="Park H.-J."/>
            <person name="Ramirez L."/>
            <person name="Alfaro M."/>
            <person name="Sun H."/>
            <person name="Tritt A."/>
            <person name="Yoshinaga Y."/>
            <person name="Zwiers L.-H."/>
            <person name="Turgeon B."/>
            <person name="Goodwin S."/>
            <person name="Spatafora J."/>
            <person name="Crous P."/>
            <person name="Grigoriev I."/>
        </authorList>
    </citation>
    <scope>NUCLEOTIDE SEQUENCE</scope>
    <source>
        <strain evidence="1">CBS 627.86</strain>
    </source>
</reference>
<protein>
    <submittedName>
        <fullName evidence="1">Uncharacterized protein</fullName>
    </submittedName>
</protein>
<keyword evidence="2" id="KW-1185">Reference proteome</keyword>
<dbReference type="Proteomes" id="UP000799770">
    <property type="component" value="Unassembled WGS sequence"/>
</dbReference>
<accession>A0A6A5YYJ2</accession>
<dbReference type="AlphaFoldDB" id="A0A6A5YYJ2"/>
<dbReference type="OrthoDB" id="3366823at2759"/>
<proteinExistence type="predicted"/>
<evidence type="ECO:0000313" key="1">
    <source>
        <dbReference type="EMBL" id="KAF2112222.1"/>
    </source>
</evidence>
<organism evidence="1 2">
    <name type="scientific">Lophiotrema nucula</name>
    <dbReference type="NCBI Taxonomy" id="690887"/>
    <lineage>
        <taxon>Eukaryota</taxon>
        <taxon>Fungi</taxon>
        <taxon>Dikarya</taxon>
        <taxon>Ascomycota</taxon>
        <taxon>Pezizomycotina</taxon>
        <taxon>Dothideomycetes</taxon>
        <taxon>Pleosporomycetidae</taxon>
        <taxon>Pleosporales</taxon>
        <taxon>Lophiotremataceae</taxon>
        <taxon>Lophiotrema</taxon>
    </lineage>
</organism>
<gene>
    <name evidence="1" type="ORF">BDV96DRAFT_581378</name>
</gene>
<evidence type="ECO:0000313" key="2">
    <source>
        <dbReference type="Proteomes" id="UP000799770"/>
    </source>
</evidence>